<evidence type="ECO:0000259" key="7">
    <source>
        <dbReference type="SMART" id="SM00385"/>
    </source>
</evidence>
<evidence type="ECO:0000256" key="5">
    <source>
        <dbReference type="RuleBase" id="RU000383"/>
    </source>
</evidence>
<dbReference type="AlphaFoldDB" id="A3AKA7"/>
<dbReference type="InterPro" id="IPR006671">
    <property type="entry name" value="Cyclin_N"/>
</dbReference>
<evidence type="ECO:0000313" key="9">
    <source>
        <dbReference type="EMBL" id="EAZ27746.1"/>
    </source>
</evidence>
<dbReference type="InterPro" id="IPR013763">
    <property type="entry name" value="Cyclin-like_dom"/>
</dbReference>
<evidence type="ECO:0000256" key="1">
    <source>
        <dbReference type="ARBA" id="ARBA00006955"/>
    </source>
</evidence>
<proteinExistence type="inferred from homology"/>
<dbReference type="Gene3D" id="1.10.472.10">
    <property type="entry name" value="Cyclin-like"/>
    <property type="match status" value="2"/>
</dbReference>
<dbReference type="InterPro" id="IPR048258">
    <property type="entry name" value="Cyclins_cyclin-box"/>
</dbReference>
<dbReference type="PANTHER" id="PTHR10177">
    <property type="entry name" value="CYCLINS"/>
    <property type="match status" value="1"/>
</dbReference>
<evidence type="ECO:0000256" key="6">
    <source>
        <dbReference type="SAM" id="MobiDB-lite"/>
    </source>
</evidence>
<dbReference type="Proteomes" id="UP000007752">
    <property type="component" value="Chromosome 3"/>
</dbReference>
<comment type="similarity">
    <text evidence="1">Belongs to the cyclin family. Cyclin AB subfamily.</text>
</comment>
<dbReference type="Pfam" id="PF02984">
    <property type="entry name" value="Cyclin_C"/>
    <property type="match status" value="1"/>
</dbReference>
<keyword evidence="2" id="KW-0132">Cell division</keyword>
<organism evidence="9">
    <name type="scientific">Oryza sativa subsp. japonica</name>
    <name type="common">Rice</name>
    <dbReference type="NCBI Taxonomy" id="39947"/>
    <lineage>
        <taxon>Eukaryota</taxon>
        <taxon>Viridiplantae</taxon>
        <taxon>Streptophyta</taxon>
        <taxon>Embryophyta</taxon>
        <taxon>Tracheophyta</taxon>
        <taxon>Spermatophyta</taxon>
        <taxon>Magnoliopsida</taxon>
        <taxon>Liliopsida</taxon>
        <taxon>Poales</taxon>
        <taxon>Poaceae</taxon>
        <taxon>BOP clade</taxon>
        <taxon>Oryzoideae</taxon>
        <taxon>Oryzeae</taxon>
        <taxon>Oryzinae</taxon>
        <taxon>Oryza</taxon>
        <taxon>Oryza sativa</taxon>
    </lineage>
</organism>
<sequence length="392" mass="43652">MAGKENAAAAQPRLTRAAAKRAAAVTAVAVAAKRKRFALSELPTLSNNKAVVLKPQPAPRGGKRAASHAAEPKKPAPPPAPAVVVVVDDDEEGEGDPQLCAPYASDINSYLRSMEVQAKRRPAADYIETVQVDVTANMRGILVDWLVEVAEEYKLVSDTLYLTVSYIDRFLSAKSINRQKLQLLGVSAMLIASFTHQFKNRYLLRIGLVDPGKYEEISPPNVEDFGYITDNTYMKQEVVKMERDILNVLKFEMGNPTTKTFLRMFIRSSQEDDKYPSLPLEFMCSYLAELSLLEYGCVRLLPSVVAASVVFVARLTLDSDTNPWSKKLQEVTGYRASELKDCITCIHDLQLNRKGSSLMAIRDKYKQHRFKGVSTLLPPVEIPASYFEDLNE</sequence>
<keyword evidence="3 5" id="KW-0195">Cyclin</keyword>
<reference evidence="9" key="2">
    <citation type="submission" date="2008-12" db="EMBL/GenBank/DDBJ databases">
        <title>Improved gene annotation of the rice (Oryza sativa) genomes.</title>
        <authorList>
            <person name="Wang J."/>
            <person name="Li R."/>
            <person name="Fan W."/>
            <person name="Huang Q."/>
            <person name="Zhang J."/>
            <person name="Zhou Y."/>
            <person name="Hu Y."/>
            <person name="Zi S."/>
            <person name="Li J."/>
            <person name="Ni P."/>
            <person name="Zheng H."/>
            <person name="Zhang Y."/>
            <person name="Zhao M."/>
            <person name="Hao Q."/>
            <person name="McDermott J."/>
            <person name="Samudrala R."/>
            <person name="Kristiansen K."/>
            <person name="Wong G.K.-S."/>
        </authorList>
    </citation>
    <scope>NUCLEOTIDE SEQUENCE</scope>
</reference>
<dbReference type="SUPFAM" id="SSF47954">
    <property type="entry name" value="Cyclin-like"/>
    <property type="match status" value="2"/>
</dbReference>
<dbReference type="PROSITE" id="PS00292">
    <property type="entry name" value="CYCLINS"/>
    <property type="match status" value="1"/>
</dbReference>
<dbReference type="FunFam" id="1.10.472.10:FF:000001">
    <property type="entry name" value="G2/mitotic-specific cyclin"/>
    <property type="match status" value="1"/>
</dbReference>
<dbReference type="EMBL" id="CM000140">
    <property type="protein sequence ID" value="EAZ27746.1"/>
    <property type="molecule type" value="Genomic_DNA"/>
</dbReference>
<dbReference type="SMART" id="SM01332">
    <property type="entry name" value="Cyclin_C"/>
    <property type="match status" value="1"/>
</dbReference>
<gene>
    <name evidence="9" type="ORF">OsJ_11693</name>
</gene>
<feature type="domain" description="Cyclin-like" evidence="7">
    <location>
        <begin position="144"/>
        <end position="247"/>
    </location>
</feature>
<dbReference type="SMART" id="SM00385">
    <property type="entry name" value="CYCLIN"/>
    <property type="match status" value="2"/>
</dbReference>
<dbReference type="Pfam" id="PF00134">
    <property type="entry name" value="Cyclin_N"/>
    <property type="match status" value="1"/>
</dbReference>
<feature type="domain" description="Cyclin-like" evidence="7">
    <location>
        <begin position="260"/>
        <end position="348"/>
    </location>
</feature>
<evidence type="ECO:0000256" key="4">
    <source>
        <dbReference type="ARBA" id="ARBA00023306"/>
    </source>
</evidence>
<evidence type="ECO:0000256" key="3">
    <source>
        <dbReference type="ARBA" id="ARBA00023127"/>
    </source>
</evidence>
<evidence type="ECO:0000259" key="8">
    <source>
        <dbReference type="SMART" id="SM01332"/>
    </source>
</evidence>
<feature type="region of interest" description="Disordered" evidence="6">
    <location>
        <begin position="50"/>
        <end position="80"/>
    </location>
</feature>
<accession>A3AKA7</accession>
<reference evidence="9" key="1">
    <citation type="journal article" date="2005" name="PLoS Biol.">
        <title>The genomes of Oryza sativa: a history of duplications.</title>
        <authorList>
            <person name="Yu J."/>
            <person name="Wang J."/>
            <person name="Lin W."/>
            <person name="Li S."/>
            <person name="Li H."/>
            <person name="Zhou J."/>
            <person name="Ni P."/>
            <person name="Dong W."/>
            <person name="Hu S."/>
            <person name="Zeng C."/>
            <person name="Zhang J."/>
            <person name="Zhang Y."/>
            <person name="Li R."/>
            <person name="Xu Z."/>
            <person name="Li S."/>
            <person name="Li X."/>
            <person name="Zheng H."/>
            <person name="Cong L."/>
            <person name="Lin L."/>
            <person name="Yin J."/>
            <person name="Geng J."/>
            <person name="Li G."/>
            <person name="Shi J."/>
            <person name="Liu J."/>
            <person name="Lv H."/>
            <person name="Li J."/>
            <person name="Wang J."/>
            <person name="Deng Y."/>
            <person name="Ran L."/>
            <person name="Shi X."/>
            <person name="Wang X."/>
            <person name="Wu Q."/>
            <person name="Li C."/>
            <person name="Ren X."/>
            <person name="Wang J."/>
            <person name="Wang X."/>
            <person name="Li D."/>
            <person name="Liu D."/>
            <person name="Zhang X."/>
            <person name="Ji Z."/>
            <person name="Zhao W."/>
            <person name="Sun Y."/>
            <person name="Zhang Z."/>
            <person name="Bao J."/>
            <person name="Han Y."/>
            <person name="Dong L."/>
            <person name="Ji J."/>
            <person name="Chen P."/>
            <person name="Wu S."/>
            <person name="Liu J."/>
            <person name="Xiao Y."/>
            <person name="Bu D."/>
            <person name="Tan J."/>
            <person name="Yang L."/>
            <person name="Ye C."/>
            <person name="Zhang J."/>
            <person name="Xu J."/>
            <person name="Zhou Y."/>
            <person name="Yu Y."/>
            <person name="Zhang B."/>
            <person name="Zhuang S."/>
            <person name="Wei H."/>
            <person name="Liu B."/>
            <person name="Lei M."/>
            <person name="Yu H."/>
            <person name="Li Y."/>
            <person name="Xu H."/>
            <person name="Wei S."/>
            <person name="He X."/>
            <person name="Fang L."/>
            <person name="Zhang Z."/>
            <person name="Zhang Y."/>
            <person name="Huang X."/>
            <person name="Su Z."/>
            <person name="Tong W."/>
            <person name="Li J."/>
            <person name="Tong Z."/>
            <person name="Li S."/>
            <person name="Ye J."/>
            <person name="Wang L."/>
            <person name="Fang L."/>
            <person name="Lei T."/>
            <person name="Chen C."/>
            <person name="Chen H."/>
            <person name="Xu Z."/>
            <person name="Li H."/>
            <person name="Huang H."/>
            <person name="Zhang F."/>
            <person name="Xu H."/>
            <person name="Li N."/>
            <person name="Zhao C."/>
            <person name="Li S."/>
            <person name="Dong L."/>
            <person name="Huang Y."/>
            <person name="Li L."/>
            <person name="Xi Y."/>
            <person name="Qi Q."/>
            <person name="Li W."/>
            <person name="Zhang B."/>
            <person name="Hu W."/>
            <person name="Zhang Y."/>
            <person name="Tian X."/>
            <person name="Jiao Y."/>
            <person name="Liang X."/>
            <person name="Jin J."/>
            <person name="Gao L."/>
            <person name="Zheng W."/>
            <person name="Hao B."/>
            <person name="Liu S."/>
            <person name="Wang W."/>
            <person name="Yuan L."/>
            <person name="Cao M."/>
            <person name="McDermott J."/>
            <person name="Samudrala R."/>
            <person name="Wang J."/>
            <person name="Wong G.K."/>
            <person name="Yang H."/>
        </authorList>
    </citation>
    <scope>NUCLEOTIDE SEQUENCE [LARGE SCALE GENOMIC DNA]</scope>
</reference>
<dbReference type="FunFam" id="1.10.472.10:FF:000013">
    <property type="entry name" value="Cyclin A1"/>
    <property type="match status" value="1"/>
</dbReference>
<feature type="domain" description="Cyclin C-terminal" evidence="8">
    <location>
        <begin position="256"/>
        <end position="379"/>
    </location>
</feature>
<keyword evidence="4" id="KW-0131">Cell cycle</keyword>
<evidence type="ECO:0000256" key="2">
    <source>
        <dbReference type="ARBA" id="ARBA00022618"/>
    </source>
</evidence>
<name>A3AKA7_ORYSJ</name>
<dbReference type="GO" id="GO:0051301">
    <property type="term" value="P:cell division"/>
    <property type="evidence" value="ECO:0007669"/>
    <property type="project" value="UniProtKB-KW"/>
</dbReference>
<dbReference type="InterPro" id="IPR039361">
    <property type="entry name" value="Cyclin"/>
</dbReference>
<protein>
    <submittedName>
        <fullName evidence="9">Uncharacterized protein</fullName>
    </submittedName>
</protein>
<dbReference type="InterPro" id="IPR004367">
    <property type="entry name" value="Cyclin_C-dom"/>
</dbReference>
<dbReference type="InterPro" id="IPR036915">
    <property type="entry name" value="Cyclin-like_sf"/>
</dbReference>